<keyword evidence="2" id="KW-0804">Transcription</keyword>
<evidence type="ECO:0000313" key="5">
    <source>
        <dbReference type="Proteomes" id="UP000236630"/>
    </source>
</evidence>
<comment type="caution">
    <text evidence="4">The sequence shown here is derived from an EMBL/GenBank/DDBJ whole genome shotgun (WGS) entry which is preliminary data.</text>
</comment>
<evidence type="ECO:0000259" key="3">
    <source>
        <dbReference type="Pfam" id="PF14215"/>
    </source>
</evidence>
<dbReference type="Pfam" id="PF14215">
    <property type="entry name" value="bHLH-MYC_N"/>
    <property type="match status" value="1"/>
</dbReference>
<gene>
    <name evidence="4" type="ORF">CUMW_216830</name>
</gene>
<dbReference type="InterPro" id="IPR043561">
    <property type="entry name" value="LHW-like"/>
</dbReference>
<dbReference type="GO" id="GO:0003700">
    <property type="term" value="F:DNA-binding transcription factor activity"/>
    <property type="evidence" value="ECO:0007669"/>
    <property type="project" value="InterPro"/>
</dbReference>
<dbReference type="PANTHER" id="PTHR46196:SF4">
    <property type="entry name" value="TRANSCRIPTION FACTOR LHW"/>
    <property type="match status" value="1"/>
</dbReference>
<dbReference type="AlphaFoldDB" id="A0A2H5QCF7"/>
<dbReference type="PANTHER" id="PTHR46196">
    <property type="entry name" value="TRANSCRIPTION FACTOR BHLH155-LIKE ISOFORM X1-RELATED"/>
    <property type="match status" value="1"/>
</dbReference>
<keyword evidence="5" id="KW-1185">Reference proteome</keyword>
<dbReference type="InterPro" id="IPR025610">
    <property type="entry name" value="MYC/MYB_N"/>
</dbReference>
<keyword evidence="1" id="KW-0805">Transcription regulation</keyword>
<dbReference type="EMBL" id="BDQV01000301">
    <property type="protein sequence ID" value="GAY62314.1"/>
    <property type="molecule type" value="Genomic_DNA"/>
</dbReference>
<reference evidence="4 5" key="1">
    <citation type="journal article" date="2017" name="Front. Genet.">
        <title>Draft sequencing of the heterozygous diploid genome of Satsuma (Citrus unshiu Marc.) using a hybrid assembly approach.</title>
        <authorList>
            <person name="Shimizu T."/>
            <person name="Tanizawa Y."/>
            <person name="Mochizuki T."/>
            <person name="Nagasaki H."/>
            <person name="Yoshioka T."/>
            <person name="Toyoda A."/>
            <person name="Fujiyama A."/>
            <person name="Kaminuma E."/>
            <person name="Nakamura Y."/>
        </authorList>
    </citation>
    <scope>NUCLEOTIDE SEQUENCE [LARGE SCALE GENOMIC DNA]</scope>
    <source>
        <strain evidence="5">cv. Miyagawa wase</strain>
    </source>
</reference>
<sequence>MGAMLRQVLKAFCAGNQWCYAVFWKIGCQNTKLLIWEECHYESTPHPDIPFGEWMDAGVLMKFSLDSGFKQKTEFNC</sequence>
<accession>A0A2H5QCF7</accession>
<evidence type="ECO:0000256" key="2">
    <source>
        <dbReference type="ARBA" id="ARBA00023163"/>
    </source>
</evidence>
<evidence type="ECO:0000256" key="1">
    <source>
        <dbReference type="ARBA" id="ARBA00023015"/>
    </source>
</evidence>
<name>A0A2H5QCF7_CITUN</name>
<dbReference type="Proteomes" id="UP000236630">
    <property type="component" value="Unassembled WGS sequence"/>
</dbReference>
<proteinExistence type="predicted"/>
<feature type="domain" description="Transcription factor MYC/MYB N-terminal" evidence="3">
    <location>
        <begin position="5"/>
        <end position="43"/>
    </location>
</feature>
<evidence type="ECO:0000313" key="4">
    <source>
        <dbReference type="EMBL" id="GAY62314.1"/>
    </source>
</evidence>
<protein>
    <recommendedName>
        <fullName evidence="3">Transcription factor MYC/MYB N-terminal domain-containing protein</fullName>
    </recommendedName>
</protein>
<organism evidence="4 5">
    <name type="scientific">Citrus unshiu</name>
    <name type="common">Satsuma mandarin</name>
    <name type="synonym">Citrus nobilis var. unshiu</name>
    <dbReference type="NCBI Taxonomy" id="55188"/>
    <lineage>
        <taxon>Eukaryota</taxon>
        <taxon>Viridiplantae</taxon>
        <taxon>Streptophyta</taxon>
        <taxon>Embryophyta</taxon>
        <taxon>Tracheophyta</taxon>
        <taxon>Spermatophyta</taxon>
        <taxon>Magnoliopsida</taxon>
        <taxon>eudicotyledons</taxon>
        <taxon>Gunneridae</taxon>
        <taxon>Pentapetalae</taxon>
        <taxon>rosids</taxon>
        <taxon>malvids</taxon>
        <taxon>Sapindales</taxon>
        <taxon>Rutaceae</taxon>
        <taxon>Aurantioideae</taxon>
        <taxon>Citrus</taxon>
    </lineage>
</organism>